<dbReference type="Proteomes" id="UP001164539">
    <property type="component" value="Chromosome 10"/>
</dbReference>
<keyword evidence="2" id="KW-1185">Reference proteome</keyword>
<sequence length="265" mass="30249">MEVEVVERKVYTSTKHPRYAANVIAQTRQITSEPIMARCSRCCLHKSIRIVNVITNLFAVGMIIYALWLQKKWNVGVAELTTSAYFPEPWFIYTCLGVGIAVCLSTLFGHIIANYISNSALFIYIITICSLLLLEVAVVVAIFFKTDWQALIAQYIDEHHTKFKIFVAFNLKMCQLITIVILVPQINVIVLAITLFAIGIKPRIQRSDPEIIQSFLVRTNSPIFDDSRHNCCSCENLLEEDPHENCWSYINNGLLRMLYGRTTVH</sequence>
<evidence type="ECO:0000313" key="2">
    <source>
        <dbReference type="Proteomes" id="UP001164539"/>
    </source>
</evidence>
<accession>A0ACC1XBB2</accession>
<dbReference type="EMBL" id="CM051403">
    <property type="protein sequence ID" value="KAJ4708038.1"/>
    <property type="molecule type" value="Genomic_DNA"/>
</dbReference>
<evidence type="ECO:0000313" key="1">
    <source>
        <dbReference type="EMBL" id="KAJ4708038.1"/>
    </source>
</evidence>
<proteinExistence type="predicted"/>
<protein>
    <submittedName>
        <fullName evidence="1">Tetraspanin-19-like</fullName>
    </submittedName>
</protein>
<gene>
    <name evidence="1" type="ORF">OWV82_018056</name>
</gene>
<comment type="caution">
    <text evidence="1">The sequence shown here is derived from an EMBL/GenBank/DDBJ whole genome shotgun (WGS) entry which is preliminary data.</text>
</comment>
<reference evidence="1 2" key="1">
    <citation type="journal article" date="2023" name="Science">
        <title>Complex scaffold remodeling in plant triterpene biosynthesis.</title>
        <authorList>
            <person name="De La Pena R."/>
            <person name="Hodgson H."/>
            <person name="Liu J.C."/>
            <person name="Stephenson M.J."/>
            <person name="Martin A.C."/>
            <person name="Owen C."/>
            <person name="Harkess A."/>
            <person name="Leebens-Mack J."/>
            <person name="Jimenez L.E."/>
            <person name="Osbourn A."/>
            <person name="Sattely E.S."/>
        </authorList>
    </citation>
    <scope>NUCLEOTIDE SEQUENCE [LARGE SCALE GENOMIC DNA]</scope>
    <source>
        <strain evidence="2">cv. JPN11</strain>
        <tissue evidence="1">Leaf</tissue>
    </source>
</reference>
<name>A0ACC1XBB2_MELAZ</name>
<organism evidence="1 2">
    <name type="scientific">Melia azedarach</name>
    <name type="common">Chinaberry tree</name>
    <dbReference type="NCBI Taxonomy" id="155640"/>
    <lineage>
        <taxon>Eukaryota</taxon>
        <taxon>Viridiplantae</taxon>
        <taxon>Streptophyta</taxon>
        <taxon>Embryophyta</taxon>
        <taxon>Tracheophyta</taxon>
        <taxon>Spermatophyta</taxon>
        <taxon>Magnoliopsida</taxon>
        <taxon>eudicotyledons</taxon>
        <taxon>Gunneridae</taxon>
        <taxon>Pentapetalae</taxon>
        <taxon>rosids</taxon>
        <taxon>malvids</taxon>
        <taxon>Sapindales</taxon>
        <taxon>Meliaceae</taxon>
        <taxon>Melia</taxon>
    </lineage>
</organism>